<dbReference type="GO" id="GO:0006950">
    <property type="term" value="P:response to stress"/>
    <property type="evidence" value="ECO:0007669"/>
    <property type="project" value="TreeGrafter"/>
</dbReference>
<feature type="domain" description="HTH marR-type" evidence="1">
    <location>
        <begin position="1"/>
        <end position="155"/>
    </location>
</feature>
<dbReference type="InterPro" id="IPR036390">
    <property type="entry name" value="WH_DNA-bd_sf"/>
</dbReference>
<accession>A0A7X6RXE5</accession>
<dbReference type="SUPFAM" id="SSF46785">
    <property type="entry name" value="Winged helix' DNA-binding domain"/>
    <property type="match status" value="1"/>
</dbReference>
<dbReference type="Pfam" id="PF01047">
    <property type="entry name" value="MarR"/>
    <property type="match status" value="1"/>
</dbReference>
<gene>
    <name evidence="2" type="ORF">HGA11_20495</name>
</gene>
<evidence type="ECO:0000259" key="1">
    <source>
        <dbReference type="PROSITE" id="PS50995"/>
    </source>
</evidence>
<dbReference type="InterPro" id="IPR039422">
    <property type="entry name" value="MarR/SlyA-like"/>
</dbReference>
<dbReference type="GO" id="GO:0003700">
    <property type="term" value="F:DNA-binding transcription factor activity"/>
    <property type="evidence" value="ECO:0007669"/>
    <property type="project" value="InterPro"/>
</dbReference>
<sequence>MLAIESPNSRGVLDVSDEEWRHWGNFGESAEMLYREINAALITRHSLAVPDVHLLNLLNENVRRRMRMGTLADALVLAPSRVTWQVRRLEERGLVRRFRSREDGRGVVVGITRHGQERLRPALRTYAMLVRQFYLAPLNREQMTALGDGARRVSHALKSGGAATH</sequence>
<dbReference type="InterPro" id="IPR000835">
    <property type="entry name" value="HTH_MarR-typ"/>
</dbReference>
<dbReference type="RefSeq" id="WP_044516478.1">
    <property type="nucleotide sequence ID" value="NZ_HG322951.1"/>
</dbReference>
<dbReference type="Proteomes" id="UP000518188">
    <property type="component" value="Unassembled WGS sequence"/>
</dbReference>
<dbReference type="SMART" id="SM00347">
    <property type="entry name" value="HTH_MARR"/>
    <property type="match status" value="1"/>
</dbReference>
<dbReference type="AlphaFoldDB" id="A0A7X6RXE5"/>
<dbReference type="PANTHER" id="PTHR33164:SF99">
    <property type="entry name" value="MARR FAMILY REGULATORY PROTEIN"/>
    <property type="match status" value="1"/>
</dbReference>
<dbReference type="PANTHER" id="PTHR33164">
    <property type="entry name" value="TRANSCRIPTIONAL REGULATOR, MARR FAMILY"/>
    <property type="match status" value="1"/>
</dbReference>
<reference evidence="2 3" key="1">
    <citation type="submission" date="2020-04" db="EMBL/GenBank/DDBJ databases">
        <title>MicrobeNet Type strains.</title>
        <authorList>
            <person name="Nicholson A.C."/>
        </authorList>
    </citation>
    <scope>NUCLEOTIDE SEQUENCE [LARGE SCALE GENOMIC DNA]</scope>
    <source>
        <strain evidence="2 3">ATCC 700731</strain>
    </source>
</reference>
<proteinExistence type="predicted"/>
<dbReference type="PROSITE" id="PS50995">
    <property type="entry name" value="HTH_MARR_2"/>
    <property type="match status" value="1"/>
</dbReference>
<dbReference type="Gene3D" id="1.10.10.10">
    <property type="entry name" value="Winged helix-like DNA-binding domain superfamily/Winged helix DNA-binding domain"/>
    <property type="match status" value="1"/>
</dbReference>
<protein>
    <submittedName>
        <fullName evidence="2">MarR family transcriptional regulator</fullName>
    </submittedName>
</protein>
<name>A0A7X6RXE5_9MYCO</name>
<comment type="caution">
    <text evidence="2">The sequence shown here is derived from an EMBL/GenBank/DDBJ whole genome shotgun (WGS) entry which is preliminary data.</text>
</comment>
<dbReference type="InterPro" id="IPR036388">
    <property type="entry name" value="WH-like_DNA-bd_sf"/>
</dbReference>
<evidence type="ECO:0000313" key="2">
    <source>
        <dbReference type="EMBL" id="NKZ13358.1"/>
    </source>
</evidence>
<evidence type="ECO:0000313" key="3">
    <source>
        <dbReference type="Proteomes" id="UP000518188"/>
    </source>
</evidence>
<organism evidence="2 3">
    <name type="scientific">Mycolicibacterium septicum DSM 44393</name>
    <dbReference type="NCBI Taxonomy" id="1341646"/>
    <lineage>
        <taxon>Bacteria</taxon>
        <taxon>Bacillati</taxon>
        <taxon>Actinomycetota</taxon>
        <taxon>Actinomycetes</taxon>
        <taxon>Mycobacteriales</taxon>
        <taxon>Mycobacteriaceae</taxon>
        <taxon>Mycolicibacterium</taxon>
    </lineage>
</organism>
<dbReference type="EMBL" id="JAAXPJ010000008">
    <property type="protein sequence ID" value="NKZ13358.1"/>
    <property type="molecule type" value="Genomic_DNA"/>
</dbReference>